<dbReference type="InterPro" id="IPR017900">
    <property type="entry name" value="4Fe4S_Fe_S_CS"/>
</dbReference>
<proteinExistence type="predicted"/>
<dbReference type="EMBL" id="BSNN01000004">
    <property type="protein sequence ID" value="GLQ35608.1"/>
    <property type="molecule type" value="Genomic_DNA"/>
</dbReference>
<keyword evidence="4" id="KW-0560">Oxidoreductase</keyword>
<dbReference type="Proteomes" id="UP001156694">
    <property type="component" value="Unassembled WGS sequence"/>
</dbReference>
<dbReference type="Pfam" id="PF12838">
    <property type="entry name" value="Fer4_7"/>
    <property type="match status" value="1"/>
</dbReference>
<dbReference type="CDD" id="cd06185">
    <property type="entry name" value="PDR_like"/>
    <property type="match status" value="1"/>
</dbReference>
<sequence length="1083" mass="118621">MFGDFLHGFPNLMRIFSDKNRAPHLGPYPLERLARRSDAPDLSDVSAPAPLSFDLGQPQQSITHAMRDYQAMMDAIRTGLINKGRSEIPNDPIERAQHFKSFAYFQDVSMVGIACMTHECRLDQPLKNPDVAALAQDLQTKQTKTFAAGMDVIMAELKDAVSAPPTGIDAHSHALVFLHEYPRDPASDEVGAAWIQNAQPHRAALLGAEVANVVANYIRLLGHDARAHSATASEVNVNRLAVLAGLATWQDGALHNPYLGTGFGISVVTTTLDMAADLPLAAMADQPRRASHGLAWKIGKGSVKSALNSDPFKKRRFVDGPYPFEKIKRVDTPTTLIDEPNIPRVPKRADLFARAQFGDLGPAVADGARNGHYVRKTAPSSAQRKPMSAFVLLQNKERASHIDDSATDPQINADNIKATSYFLGLDAVGISRAPEWAFYSHDATGTPIETTHTNAISMIVDQRFDTMDGSSGDDWISVALSMRAYLRFSLLGGVIAEQIRALGYSAKAHTATDSDVIQPPLLLLAGLGEVSRIGEVILNPFLGPRLKSGVITTDMPLAHDKPIDFGMQNFCNSCNKCARECPSGAITAGPKKMFNGYEIWKSDSQRCATYRITSPDGAMCGRCMKTCPWNLEGLFAEAPFRWAATHIPKAAPLLARLDDRLGNGGLNPAKKWWWDLEIQEDEGFRPTQNGTHQRDLQVDLKIDPAEQTLAVYPADQAPPPWPFPFPMDREQGIQAYQELLSPEEYRTHSDAGTLDQHLHKYTLPTDSPALQTRLSRVTELTPNISLYDFTLENGADLPEWTAGAHIDVVIAPGFIRQYSLCGDPADRSRYQIAVLREDAGKGGSKLLHKIFTLGRRVFISKPINHFPLVTPAAQSILMGGGIGITPMIAMAHQAHALGLEFQLHYCCSRKMDAGFGDILAQMPWADRVTYHFSDTGTRADLSAIMRRNPVNTHLYTCGPDRFMDAVMDAGAQAGLPDDHRHLEYFSAPEAPEYENHPFVVQLANSGQTFDIPADQSITEVLAAHNIPVNTKCSDGICGVCKCGYSGGDIEHRDFVLSNKQRETAMIPCQSRAATIGAKITLDL</sequence>
<dbReference type="PRINTS" id="PR00409">
    <property type="entry name" value="PHDIOXRDTASE"/>
</dbReference>
<dbReference type="Gene3D" id="3.30.70.20">
    <property type="match status" value="1"/>
</dbReference>
<keyword evidence="11" id="KW-1185">Reference proteome</keyword>
<dbReference type="InterPro" id="IPR006058">
    <property type="entry name" value="2Fe2S_fd_BS"/>
</dbReference>
<evidence type="ECO:0000259" key="9">
    <source>
        <dbReference type="PROSITE" id="PS51384"/>
    </source>
</evidence>
<dbReference type="PANTHER" id="PTHR47354:SF1">
    <property type="entry name" value="CARNITINE MONOOXYGENASE REDUCTASE SUBUNIT"/>
    <property type="match status" value="1"/>
</dbReference>
<dbReference type="SUPFAM" id="SSF52343">
    <property type="entry name" value="Ferredoxin reductase-like, C-terminal NADP-linked domain"/>
    <property type="match status" value="1"/>
</dbReference>
<dbReference type="PROSITE" id="PS51379">
    <property type="entry name" value="4FE4S_FER_2"/>
    <property type="match status" value="1"/>
</dbReference>
<accession>A0ABQ5VWY2</accession>
<evidence type="ECO:0000256" key="4">
    <source>
        <dbReference type="ARBA" id="ARBA00023002"/>
    </source>
</evidence>
<organism evidence="10 11">
    <name type="scientific">Amylibacter marinus</name>
    <dbReference type="NCBI Taxonomy" id="1475483"/>
    <lineage>
        <taxon>Bacteria</taxon>
        <taxon>Pseudomonadati</taxon>
        <taxon>Pseudomonadota</taxon>
        <taxon>Alphaproteobacteria</taxon>
        <taxon>Rhodobacterales</taxon>
        <taxon>Paracoccaceae</taxon>
        <taxon>Amylibacter</taxon>
    </lineage>
</organism>
<keyword evidence="1" id="KW-0285">Flavoprotein</keyword>
<keyword evidence="5" id="KW-0408">Iron</keyword>
<feature type="domain" description="4Fe-4S ferredoxin-type" evidence="8">
    <location>
        <begin position="561"/>
        <end position="591"/>
    </location>
</feature>
<feature type="domain" description="2Fe-2S ferredoxin-type" evidence="7">
    <location>
        <begin position="996"/>
        <end position="1083"/>
    </location>
</feature>
<dbReference type="SUPFAM" id="SSF54862">
    <property type="entry name" value="4Fe-4S ferredoxins"/>
    <property type="match status" value="1"/>
</dbReference>
<evidence type="ECO:0000256" key="3">
    <source>
        <dbReference type="ARBA" id="ARBA00022723"/>
    </source>
</evidence>
<dbReference type="CDD" id="cd00207">
    <property type="entry name" value="fer2"/>
    <property type="match status" value="1"/>
</dbReference>
<dbReference type="SUPFAM" id="SSF54292">
    <property type="entry name" value="2Fe-2S ferredoxin-like"/>
    <property type="match status" value="1"/>
</dbReference>
<dbReference type="Gene3D" id="2.40.30.10">
    <property type="entry name" value="Translation factors"/>
    <property type="match status" value="1"/>
</dbReference>
<evidence type="ECO:0008006" key="12">
    <source>
        <dbReference type="Google" id="ProtNLM"/>
    </source>
</evidence>
<dbReference type="PROSITE" id="PS51384">
    <property type="entry name" value="FAD_FR"/>
    <property type="match status" value="1"/>
</dbReference>
<dbReference type="InterPro" id="IPR017896">
    <property type="entry name" value="4Fe4S_Fe-S-bd"/>
</dbReference>
<evidence type="ECO:0000313" key="10">
    <source>
        <dbReference type="EMBL" id="GLQ35608.1"/>
    </source>
</evidence>
<evidence type="ECO:0000259" key="8">
    <source>
        <dbReference type="PROSITE" id="PS51379"/>
    </source>
</evidence>
<evidence type="ECO:0000256" key="2">
    <source>
        <dbReference type="ARBA" id="ARBA00022714"/>
    </source>
</evidence>
<evidence type="ECO:0000259" key="7">
    <source>
        <dbReference type="PROSITE" id="PS51085"/>
    </source>
</evidence>
<dbReference type="PROSITE" id="PS51085">
    <property type="entry name" value="2FE2S_FER_2"/>
    <property type="match status" value="1"/>
</dbReference>
<dbReference type="PROSITE" id="PS00197">
    <property type="entry name" value="2FE2S_FER_1"/>
    <property type="match status" value="1"/>
</dbReference>
<dbReference type="InterPro" id="IPR001041">
    <property type="entry name" value="2Fe-2S_ferredoxin-type"/>
</dbReference>
<keyword evidence="3" id="KW-0479">Metal-binding</keyword>
<dbReference type="Pfam" id="PF00111">
    <property type="entry name" value="Fer2"/>
    <property type="match status" value="1"/>
</dbReference>
<keyword evidence="6" id="KW-0411">Iron-sulfur</keyword>
<gene>
    <name evidence="10" type="ORF">GCM10007939_18910</name>
</gene>
<feature type="domain" description="FAD-binding FR-type" evidence="9">
    <location>
        <begin position="767"/>
        <end position="869"/>
    </location>
</feature>
<dbReference type="PANTHER" id="PTHR47354">
    <property type="entry name" value="NADH OXIDOREDUCTASE HCR"/>
    <property type="match status" value="1"/>
</dbReference>
<dbReference type="InterPro" id="IPR012675">
    <property type="entry name" value="Beta-grasp_dom_sf"/>
</dbReference>
<evidence type="ECO:0000256" key="5">
    <source>
        <dbReference type="ARBA" id="ARBA00023004"/>
    </source>
</evidence>
<name>A0ABQ5VWY2_9RHOB</name>
<dbReference type="SUPFAM" id="SSF63380">
    <property type="entry name" value="Riboflavin synthase domain-like"/>
    <property type="match status" value="1"/>
</dbReference>
<protein>
    <recommendedName>
        <fullName evidence="12">Reductive dehalogenase</fullName>
    </recommendedName>
</protein>
<dbReference type="InterPro" id="IPR039261">
    <property type="entry name" value="FNR_nucleotide-bd"/>
</dbReference>
<dbReference type="PROSITE" id="PS00198">
    <property type="entry name" value="4FE4S_FER_1"/>
    <property type="match status" value="1"/>
</dbReference>
<reference evidence="11" key="1">
    <citation type="journal article" date="2019" name="Int. J. Syst. Evol. Microbiol.">
        <title>The Global Catalogue of Microorganisms (GCM) 10K type strain sequencing project: providing services to taxonomists for standard genome sequencing and annotation.</title>
        <authorList>
            <consortium name="The Broad Institute Genomics Platform"/>
            <consortium name="The Broad Institute Genome Sequencing Center for Infectious Disease"/>
            <person name="Wu L."/>
            <person name="Ma J."/>
        </authorList>
    </citation>
    <scope>NUCLEOTIDE SEQUENCE [LARGE SCALE GENOMIC DNA]</scope>
    <source>
        <strain evidence="11">NBRC 110140</strain>
    </source>
</reference>
<comment type="caution">
    <text evidence="10">The sequence shown here is derived from an EMBL/GenBank/DDBJ whole genome shotgun (WGS) entry which is preliminary data.</text>
</comment>
<evidence type="ECO:0000313" key="11">
    <source>
        <dbReference type="Proteomes" id="UP001156694"/>
    </source>
</evidence>
<dbReference type="InterPro" id="IPR050415">
    <property type="entry name" value="MRET"/>
</dbReference>
<dbReference type="InterPro" id="IPR036010">
    <property type="entry name" value="2Fe-2S_ferredoxin-like_sf"/>
</dbReference>
<dbReference type="Gene3D" id="3.10.20.30">
    <property type="match status" value="1"/>
</dbReference>
<evidence type="ECO:0000256" key="6">
    <source>
        <dbReference type="ARBA" id="ARBA00023014"/>
    </source>
</evidence>
<dbReference type="RefSeq" id="WP_284378256.1">
    <property type="nucleotide sequence ID" value="NZ_BSNN01000004.1"/>
</dbReference>
<keyword evidence="2" id="KW-0001">2Fe-2S</keyword>
<dbReference type="InterPro" id="IPR017927">
    <property type="entry name" value="FAD-bd_FR_type"/>
</dbReference>
<dbReference type="InterPro" id="IPR017938">
    <property type="entry name" value="Riboflavin_synthase-like_b-brl"/>
</dbReference>
<dbReference type="Gene3D" id="3.40.50.80">
    <property type="entry name" value="Nucleotide-binding domain of ferredoxin-NADP reductase (FNR) module"/>
    <property type="match status" value="1"/>
</dbReference>
<evidence type="ECO:0000256" key="1">
    <source>
        <dbReference type="ARBA" id="ARBA00022630"/>
    </source>
</evidence>